<keyword evidence="3" id="KW-1185">Reference proteome</keyword>
<evidence type="ECO:0000313" key="3">
    <source>
        <dbReference type="Proteomes" id="UP000620104"/>
    </source>
</evidence>
<feature type="compositionally biased region" description="Low complexity" evidence="1">
    <location>
        <begin position="32"/>
        <end position="46"/>
    </location>
</feature>
<organism evidence="2 3">
    <name type="scientific">Naganishia liquefaciens</name>
    <dbReference type="NCBI Taxonomy" id="104408"/>
    <lineage>
        <taxon>Eukaryota</taxon>
        <taxon>Fungi</taxon>
        <taxon>Dikarya</taxon>
        <taxon>Basidiomycota</taxon>
        <taxon>Agaricomycotina</taxon>
        <taxon>Tremellomycetes</taxon>
        <taxon>Filobasidiales</taxon>
        <taxon>Filobasidiaceae</taxon>
        <taxon>Naganishia</taxon>
    </lineage>
</organism>
<feature type="compositionally biased region" description="Low complexity" evidence="1">
    <location>
        <begin position="134"/>
        <end position="156"/>
    </location>
</feature>
<feature type="compositionally biased region" description="Polar residues" evidence="1">
    <location>
        <begin position="1"/>
        <end position="11"/>
    </location>
</feature>
<dbReference type="OrthoDB" id="2592583at2759"/>
<feature type="region of interest" description="Disordered" evidence="1">
    <location>
        <begin position="1"/>
        <end position="158"/>
    </location>
</feature>
<gene>
    <name evidence="2" type="ORF">NliqN6_3954</name>
</gene>
<dbReference type="Proteomes" id="UP000620104">
    <property type="component" value="Unassembled WGS sequence"/>
</dbReference>
<accession>A0A8H3YGU2</accession>
<reference evidence="2" key="1">
    <citation type="submission" date="2020-07" db="EMBL/GenBank/DDBJ databases">
        <title>Draft Genome Sequence of a Deep-Sea Yeast, Naganishia (Cryptococcus) liquefaciens strain N6.</title>
        <authorList>
            <person name="Han Y.W."/>
            <person name="Kajitani R."/>
            <person name="Morimoto H."/>
            <person name="Parhat M."/>
            <person name="Tsubouchi H."/>
            <person name="Bakenova O."/>
            <person name="Ogata M."/>
            <person name="Argunhan B."/>
            <person name="Aoki R."/>
            <person name="Kajiwara S."/>
            <person name="Itoh T."/>
            <person name="Iwasaki H."/>
        </authorList>
    </citation>
    <scope>NUCLEOTIDE SEQUENCE</scope>
    <source>
        <strain evidence="2">N6</strain>
    </source>
</reference>
<protein>
    <submittedName>
        <fullName evidence="2">Uncharacterized protein</fullName>
    </submittedName>
</protein>
<dbReference type="AlphaFoldDB" id="A0A8H3YGU2"/>
<feature type="compositionally biased region" description="Polar residues" evidence="1">
    <location>
        <begin position="82"/>
        <end position="93"/>
    </location>
</feature>
<proteinExistence type="predicted"/>
<name>A0A8H3YGU2_9TREE</name>
<evidence type="ECO:0000313" key="2">
    <source>
        <dbReference type="EMBL" id="GHJ87552.1"/>
    </source>
</evidence>
<dbReference type="EMBL" id="BLZA01000023">
    <property type="protein sequence ID" value="GHJ87552.1"/>
    <property type="molecule type" value="Genomic_DNA"/>
</dbReference>
<sequence length="604" mass="66818">MSTAYKANKATSAIPRASTEKLQRMAVKQNASTSSGSFASRSRATGFASVEKKQGAGHSVKSSGALPSQSSISRPAVISRTLPKSSNLQNSGSPYGVPNALNRVTGFGTGTRAKQQNAGHSVKSTLAKSTVPQSTLSKSTLPKSSLAPTPSSLSSTVCGSQSRNLLQAGAVTMEAVQVKSLKSCVKRANASCSKKSVHFGTAQVREFVSQPGDRFPGPAVLFEGEVNWKEWKQQIAKNDEEYLYCQAYAHAINAQLREEETARQDAKAFEDARQRLEHEIFETEMINWEAEFTSQAEADEAAGDESGWDLIVYGYNDLLTDEPCPVTEPLDEAFYNDLLKAAEEQERQIAEEREEKEKDPRAVAIYLDAVLDNFAAEIEAEENTLATSGSGWNIMQFDGYNPSLMDEPMPFTMPAAHPDTSLELGDISGLLAYDLPMLTGPAHEPRCCKVLEHIPEFYVPGVTEHDVNLHREEMISRMHDGILPSATDEDIWERLKEGQTPYLSSKEELFFEVPEQLPFERRFESEFADQSMLTDTKPVGYLALISPILDTASADNSLRDYDDTDTRFWSDERLRAAVRKLTDPALRRLAYNTTQEMIDDDELF</sequence>
<evidence type="ECO:0000256" key="1">
    <source>
        <dbReference type="SAM" id="MobiDB-lite"/>
    </source>
</evidence>
<feature type="compositionally biased region" description="Polar residues" evidence="1">
    <location>
        <begin position="112"/>
        <end position="133"/>
    </location>
</feature>
<comment type="caution">
    <text evidence="2">The sequence shown here is derived from an EMBL/GenBank/DDBJ whole genome shotgun (WGS) entry which is preliminary data.</text>
</comment>
<feature type="compositionally biased region" description="Polar residues" evidence="1">
    <location>
        <begin position="60"/>
        <end position="73"/>
    </location>
</feature>